<gene>
    <name evidence="10" type="ORF">J2Z69_003461</name>
</gene>
<dbReference type="InterPro" id="IPR003594">
    <property type="entry name" value="HATPase_dom"/>
</dbReference>
<dbReference type="PANTHER" id="PTHR42878">
    <property type="entry name" value="TWO-COMPONENT HISTIDINE KINASE"/>
    <property type="match status" value="1"/>
</dbReference>
<evidence type="ECO:0000256" key="2">
    <source>
        <dbReference type="ARBA" id="ARBA00004370"/>
    </source>
</evidence>
<dbReference type="InterPro" id="IPR005467">
    <property type="entry name" value="His_kinase_dom"/>
</dbReference>
<dbReference type="Pfam" id="PF13589">
    <property type="entry name" value="HATPase_c_3"/>
    <property type="match status" value="1"/>
</dbReference>
<dbReference type="EMBL" id="JAGGLD010000008">
    <property type="protein sequence ID" value="MBP2002388.1"/>
    <property type="molecule type" value="Genomic_DNA"/>
</dbReference>
<evidence type="ECO:0000256" key="8">
    <source>
        <dbReference type="ARBA" id="ARBA00023012"/>
    </source>
</evidence>
<feature type="domain" description="Histidine kinase" evidence="9">
    <location>
        <begin position="504"/>
        <end position="712"/>
    </location>
</feature>
<comment type="catalytic activity">
    <reaction evidence="1">
        <text>ATP + protein L-histidine = ADP + protein N-phospho-L-histidine.</text>
        <dbReference type="EC" id="2.7.13.3"/>
    </reaction>
</comment>
<dbReference type="Pfam" id="PF02518">
    <property type="entry name" value="HATPase_c"/>
    <property type="match status" value="1"/>
</dbReference>
<dbReference type="PRINTS" id="PR00344">
    <property type="entry name" value="BCTRLSENSOR"/>
</dbReference>
<dbReference type="InterPro" id="IPR050351">
    <property type="entry name" value="BphY/WalK/GraS-like"/>
</dbReference>
<keyword evidence="7" id="KW-0067">ATP-binding</keyword>
<protein>
    <recommendedName>
        <fullName evidence="3">histidine kinase</fullName>
        <ecNumber evidence="3">2.7.13.3</ecNumber>
    </recommendedName>
</protein>
<keyword evidence="5" id="KW-0547">Nucleotide-binding</keyword>
<dbReference type="SUPFAM" id="SSF55874">
    <property type="entry name" value="ATPase domain of HSP90 chaperone/DNA topoisomerase II/histidine kinase"/>
    <property type="match status" value="2"/>
</dbReference>
<dbReference type="EC" id="2.7.13.3" evidence="3"/>
<organism evidence="10 11">
    <name type="scientific">Paenibacillus shirakamiensis</name>
    <dbReference type="NCBI Taxonomy" id="1265935"/>
    <lineage>
        <taxon>Bacteria</taxon>
        <taxon>Bacillati</taxon>
        <taxon>Bacillota</taxon>
        <taxon>Bacilli</taxon>
        <taxon>Bacillales</taxon>
        <taxon>Paenibacillaceae</taxon>
        <taxon>Paenibacillus</taxon>
    </lineage>
</organism>
<evidence type="ECO:0000256" key="1">
    <source>
        <dbReference type="ARBA" id="ARBA00000085"/>
    </source>
</evidence>
<reference evidence="10 11" key="1">
    <citation type="submission" date="2021-03" db="EMBL/GenBank/DDBJ databases">
        <title>Genomic Encyclopedia of Type Strains, Phase IV (KMG-IV): sequencing the most valuable type-strain genomes for metagenomic binning, comparative biology and taxonomic classification.</title>
        <authorList>
            <person name="Goeker M."/>
        </authorList>
    </citation>
    <scope>NUCLEOTIDE SEQUENCE [LARGE SCALE GENOMIC DNA]</scope>
    <source>
        <strain evidence="10 11">DSM 26806</strain>
    </source>
</reference>
<evidence type="ECO:0000256" key="4">
    <source>
        <dbReference type="ARBA" id="ARBA00022679"/>
    </source>
</evidence>
<dbReference type="SMART" id="SM00387">
    <property type="entry name" value="HATPase_c"/>
    <property type="match status" value="1"/>
</dbReference>
<evidence type="ECO:0000259" key="9">
    <source>
        <dbReference type="PROSITE" id="PS50109"/>
    </source>
</evidence>
<keyword evidence="4" id="KW-0808">Transferase</keyword>
<evidence type="ECO:0000313" key="11">
    <source>
        <dbReference type="Proteomes" id="UP001519288"/>
    </source>
</evidence>
<dbReference type="PROSITE" id="PS50109">
    <property type="entry name" value="HIS_KIN"/>
    <property type="match status" value="1"/>
</dbReference>
<evidence type="ECO:0000313" key="10">
    <source>
        <dbReference type="EMBL" id="MBP2002388.1"/>
    </source>
</evidence>
<proteinExistence type="predicted"/>
<dbReference type="Proteomes" id="UP001519288">
    <property type="component" value="Unassembled WGS sequence"/>
</dbReference>
<accession>A0ABS4JL01</accession>
<dbReference type="InterPro" id="IPR036890">
    <property type="entry name" value="HATPase_C_sf"/>
</dbReference>
<dbReference type="GO" id="GO:0016301">
    <property type="term" value="F:kinase activity"/>
    <property type="evidence" value="ECO:0007669"/>
    <property type="project" value="UniProtKB-KW"/>
</dbReference>
<dbReference type="Gene3D" id="3.30.565.10">
    <property type="entry name" value="Histidine kinase-like ATPase, C-terminal domain"/>
    <property type="match status" value="2"/>
</dbReference>
<evidence type="ECO:0000256" key="5">
    <source>
        <dbReference type="ARBA" id="ARBA00022741"/>
    </source>
</evidence>
<keyword evidence="6 10" id="KW-0418">Kinase</keyword>
<name>A0ABS4JL01_9BACL</name>
<comment type="subcellular location">
    <subcellularLocation>
        <location evidence="2">Membrane</location>
    </subcellularLocation>
</comment>
<sequence>MPIFHFRTNAKVENLVGRELITNNIIAIFELIKNSYDAGATRIEIKLNDFLPPSEKFLSEIISTSNSNIEIIDNGVGMTTREIEEYWMELGTSHKEKERTGKARVRRNEIDMIVSRTVNGEKGIGRFGVDKIGAYLNLLSVDQDRKTKTEVHFNWNDFDDRNKLIEQIPCEYQVHPVSHDDLSGTKLTIKKLRDDWTNLDIIKLKRSLKKFLSPIYFEQDEFRIFLSYSYYENGEVIQSKEEIVNDSFDYLKTSLSAELSTDGMLNYYIEDNLEIEKRESIKLYSSSSFGEVSVKIFYLDPQDKNIFTRKMGIRPADYGNIKIFRDNFRVMPYGEPNNDWLGIDKIHSYGFFRTFGTRDLIGHISLSHDPEKKNEVLKEATDRVGLIEDVAAFEDLKEFVWYLIKIFQNYVFNRIKTEAREVTKVLKDESSNLKREASGILDSFKEILNQSDLSIENQARYNDLDLFSREFIKRIDTVDRASREIESKIKIFSQITSKEGILFEMLHAIKNKLSVIDSQLRDFKDEALDQGVTINTKILELAFDDIYKLVTGALDKVNHSKLKKETILVNSIITESLDFHKSKLREEGIEIVTNFNTAGYQVRCSPDSIKSVLENLFSNAFKALSTSQQKIINIESKVAMNNVEIYFSDSGVGILEEKIPFIFSLWSSDTNGSGVGLASAKDIMEDHNGEILYVDMEEKNKKTTFLLRLPVA</sequence>
<dbReference type="RefSeq" id="WP_209865334.1">
    <property type="nucleotide sequence ID" value="NZ_JAGGLD010000008.1"/>
</dbReference>
<evidence type="ECO:0000256" key="7">
    <source>
        <dbReference type="ARBA" id="ARBA00022840"/>
    </source>
</evidence>
<keyword evidence="11" id="KW-1185">Reference proteome</keyword>
<keyword evidence="8" id="KW-0902">Two-component regulatory system</keyword>
<dbReference type="PANTHER" id="PTHR42878:SF7">
    <property type="entry name" value="SENSOR HISTIDINE KINASE GLRK"/>
    <property type="match status" value="1"/>
</dbReference>
<evidence type="ECO:0000256" key="6">
    <source>
        <dbReference type="ARBA" id="ARBA00022777"/>
    </source>
</evidence>
<comment type="caution">
    <text evidence="10">The sequence shown here is derived from an EMBL/GenBank/DDBJ whole genome shotgun (WGS) entry which is preliminary data.</text>
</comment>
<dbReference type="InterPro" id="IPR004358">
    <property type="entry name" value="Sig_transdc_His_kin-like_C"/>
</dbReference>
<evidence type="ECO:0000256" key="3">
    <source>
        <dbReference type="ARBA" id="ARBA00012438"/>
    </source>
</evidence>